<dbReference type="RefSeq" id="WP_317833643.1">
    <property type="nucleotide sequence ID" value="NZ_CP136920.1"/>
</dbReference>
<gene>
    <name evidence="1" type="ORF">RZN69_21590</name>
</gene>
<protein>
    <recommendedName>
        <fullName evidence="3">Mannose-6-phosphate isomerase</fullName>
    </recommendedName>
</protein>
<dbReference type="Proteomes" id="UP001304300">
    <property type="component" value="Chromosome"/>
</dbReference>
<evidence type="ECO:0008006" key="3">
    <source>
        <dbReference type="Google" id="ProtNLM"/>
    </source>
</evidence>
<dbReference type="InterPro" id="IPR011051">
    <property type="entry name" value="RmlC_Cupin_sf"/>
</dbReference>
<keyword evidence="2" id="KW-1185">Reference proteome</keyword>
<name>A0AAQ3QV68_9BACT</name>
<dbReference type="Gene3D" id="2.60.120.10">
    <property type="entry name" value="Jelly Rolls"/>
    <property type="match status" value="1"/>
</dbReference>
<dbReference type="AlphaFoldDB" id="A0AAQ3QV68"/>
<dbReference type="KEGG" id="puo:RZN69_21590"/>
<dbReference type="SUPFAM" id="SSF51182">
    <property type="entry name" value="RmlC-like cupins"/>
    <property type="match status" value="1"/>
</dbReference>
<proteinExistence type="predicted"/>
<accession>A0AAQ3QV68</accession>
<dbReference type="EMBL" id="CP136920">
    <property type="protein sequence ID" value="WOO41223.1"/>
    <property type="molecule type" value="Genomic_DNA"/>
</dbReference>
<reference evidence="1 2" key="1">
    <citation type="submission" date="2023-10" db="EMBL/GenBank/DDBJ databases">
        <title>Rubellicoccus peritrichatus gen. nov., sp. nov., isolated from an algae of coral reef tank.</title>
        <authorList>
            <person name="Luo J."/>
        </authorList>
    </citation>
    <scope>NUCLEOTIDE SEQUENCE [LARGE SCALE GENOMIC DNA]</scope>
    <source>
        <strain evidence="1 2">CR14</strain>
    </source>
</reference>
<evidence type="ECO:0000313" key="2">
    <source>
        <dbReference type="Proteomes" id="UP001304300"/>
    </source>
</evidence>
<evidence type="ECO:0000313" key="1">
    <source>
        <dbReference type="EMBL" id="WOO41223.1"/>
    </source>
</evidence>
<dbReference type="CDD" id="cd07010">
    <property type="entry name" value="cupin_PMI_type_I_N_bac"/>
    <property type="match status" value="1"/>
</dbReference>
<dbReference type="InterPro" id="IPR014710">
    <property type="entry name" value="RmlC-like_jellyroll"/>
</dbReference>
<sequence length="377" mass="42871">MMTPSISLVSKIPLRLKPNRVWRSYRGGKLLDTLEGNKSATDSHFPEDWIGSAVEAINPEGYGRPGEGLSTVQLQDHEEQLLHLFNETPVYFFGQEHVERYGNKPEFLVKFIDSAEQLHFQCHPTKAFSKEKLRSPYGKFEAYYVLQVRPDSEFGEVYLGFQRPPERDQLKKLIEEQRIGEIAACFDPVKVRPGDVIVVPGGTPHALGAGVLLIEILEPSDWVVRFEFSRGDFVLPQKDRFMGRDLEFALDVFDLESKSQQDINNHFCCKPRTMASLPNAKREALIGPDKTDCFVVWKTSWSGHVRREVKAFCIIIVLKGECRLGGADGQTELLNQYDRVIVPHGLGFLEMEASEDCEILECYPPHSHPEKELFVSC</sequence>
<organism evidence="1 2">
    <name type="scientific">Rubellicoccus peritrichatus</name>
    <dbReference type="NCBI Taxonomy" id="3080537"/>
    <lineage>
        <taxon>Bacteria</taxon>
        <taxon>Pseudomonadati</taxon>
        <taxon>Verrucomicrobiota</taxon>
        <taxon>Opitutia</taxon>
        <taxon>Puniceicoccales</taxon>
        <taxon>Cerasicoccaceae</taxon>
        <taxon>Rubellicoccus</taxon>
    </lineage>
</organism>